<comment type="cofactor">
    <cofactor evidence="1">
        <name>Mg(2+)</name>
        <dbReference type="ChEBI" id="CHEBI:18420"/>
    </cofactor>
</comment>
<evidence type="ECO:0000313" key="4">
    <source>
        <dbReference type="Proteomes" id="UP000469724"/>
    </source>
</evidence>
<dbReference type="Proteomes" id="UP000469724">
    <property type="component" value="Unassembled WGS sequence"/>
</dbReference>
<feature type="domain" description="MoaB/Mog" evidence="2">
    <location>
        <begin position="173"/>
        <end position="305"/>
    </location>
</feature>
<dbReference type="GO" id="GO:0061599">
    <property type="term" value="F:molybdopterin molybdotransferase activity"/>
    <property type="evidence" value="ECO:0007669"/>
    <property type="project" value="UniProtKB-UniRule"/>
</dbReference>
<protein>
    <recommendedName>
        <fullName evidence="1">Molybdopterin molybdenumtransferase</fullName>
        <ecNumber evidence="1">2.10.1.1</ecNumber>
    </recommendedName>
</protein>
<dbReference type="PANTHER" id="PTHR10192">
    <property type="entry name" value="MOLYBDOPTERIN BIOSYNTHESIS PROTEIN"/>
    <property type="match status" value="1"/>
</dbReference>
<comment type="similarity">
    <text evidence="1">Belongs to the MoeA family.</text>
</comment>
<dbReference type="GO" id="GO:0006777">
    <property type="term" value="P:Mo-molybdopterin cofactor biosynthetic process"/>
    <property type="evidence" value="ECO:0007669"/>
    <property type="project" value="UniProtKB-UniRule"/>
</dbReference>
<dbReference type="GO" id="GO:0046872">
    <property type="term" value="F:metal ion binding"/>
    <property type="evidence" value="ECO:0007669"/>
    <property type="project" value="UniProtKB-UniRule"/>
</dbReference>
<keyword evidence="1" id="KW-0808">Transferase</keyword>
<name>A0A7K3NNV1_9BACT</name>
<proteinExistence type="inferred from homology"/>
<dbReference type="PANTHER" id="PTHR10192:SF28">
    <property type="entry name" value="MOLYBDOPTERIN MOLYBDENUMTRANSFERASE"/>
    <property type="match status" value="1"/>
</dbReference>
<dbReference type="UniPathway" id="UPA00344"/>
<sequence>MREVAVEDAVGLVLCHDITRIVPGEFKGPAFKKGHVVTQNDIHELLRVGKEHLYVLDPMPGYLHEDEAARRIATAVAGDNLTLTPACEGRVNLSANVQGLLVVDPDILFQVNALGEIALASLHTLQEVQAGQLVAGTRVIPLVIDEEKIRRVEEVCADKTVVTVRPFKSCRVGVVTTGSEVYHGRIKDAFGPVLRKKFTRLGSHVIAQRITSDDEAMTAAAIRDLIDDGADLIAVTGGMSVDPDDRTPAAIRAAGGRQVVYGAPTFPGAMFLLAHIGDVPVVGLPGCVMYHRASIFDLIVPRILAGIKVAASDVAALGHGGFCAACAECRYPHCAFGKG</sequence>
<comment type="caution">
    <text evidence="3">The sequence shown here is derived from an EMBL/GenBank/DDBJ whole genome shotgun (WGS) entry which is preliminary data.</text>
</comment>
<dbReference type="InterPro" id="IPR036425">
    <property type="entry name" value="MoaB/Mog-like_dom_sf"/>
</dbReference>
<evidence type="ECO:0000259" key="2">
    <source>
        <dbReference type="SMART" id="SM00852"/>
    </source>
</evidence>
<gene>
    <name evidence="3" type="ORF">G3N56_14110</name>
</gene>
<evidence type="ECO:0000256" key="1">
    <source>
        <dbReference type="RuleBase" id="RU365090"/>
    </source>
</evidence>
<dbReference type="RefSeq" id="WP_163302948.1">
    <property type="nucleotide sequence ID" value="NZ_JAAGRQ010000065.1"/>
</dbReference>
<accession>A0A7K3NNV1</accession>
<dbReference type="EMBL" id="JAAGRQ010000065">
    <property type="protein sequence ID" value="NDY57866.1"/>
    <property type="molecule type" value="Genomic_DNA"/>
</dbReference>
<keyword evidence="1" id="KW-0479">Metal-binding</keyword>
<dbReference type="EC" id="2.10.1.1" evidence="1"/>
<dbReference type="InterPro" id="IPR038987">
    <property type="entry name" value="MoeA-like"/>
</dbReference>
<dbReference type="SMART" id="SM00852">
    <property type="entry name" value="MoCF_biosynth"/>
    <property type="match status" value="1"/>
</dbReference>
<comment type="function">
    <text evidence="1">Catalyzes the insertion of molybdate into adenylated molybdopterin with the concomitant release of AMP.</text>
</comment>
<dbReference type="InterPro" id="IPR001453">
    <property type="entry name" value="MoaB/Mog_dom"/>
</dbReference>
<dbReference type="SUPFAM" id="SSF53218">
    <property type="entry name" value="Molybdenum cofactor biosynthesis proteins"/>
    <property type="match status" value="1"/>
</dbReference>
<reference evidence="3 4" key="1">
    <citation type="submission" date="2020-02" db="EMBL/GenBank/DDBJ databases">
        <title>Comparative genomics of sulfur disproportionating microorganisms.</title>
        <authorList>
            <person name="Ward L.M."/>
            <person name="Bertran E."/>
            <person name="Johnston D.T."/>
        </authorList>
    </citation>
    <scope>NUCLEOTIDE SEQUENCE [LARGE SCALE GENOMIC DNA]</scope>
    <source>
        <strain evidence="3 4">DSM 3696</strain>
    </source>
</reference>
<dbReference type="GO" id="GO:0005829">
    <property type="term" value="C:cytosol"/>
    <property type="evidence" value="ECO:0007669"/>
    <property type="project" value="TreeGrafter"/>
</dbReference>
<dbReference type="Gene3D" id="3.40.980.10">
    <property type="entry name" value="MoaB/Mog-like domain"/>
    <property type="match status" value="1"/>
</dbReference>
<keyword evidence="1" id="KW-0500">Molybdenum</keyword>
<keyword evidence="4" id="KW-1185">Reference proteome</keyword>
<keyword evidence="1" id="KW-0501">Molybdenum cofactor biosynthesis</keyword>
<keyword evidence="1" id="KW-0460">Magnesium</keyword>
<dbReference type="CDD" id="cd03522">
    <property type="entry name" value="MoeA_like"/>
    <property type="match status" value="1"/>
</dbReference>
<dbReference type="AlphaFoldDB" id="A0A7K3NNV1"/>
<dbReference type="Pfam" id="PF00994">
    <property type="entry name" value="MoCF_biosynth"/>
    <property type="match status" value="1"/>
</dbReference>
<comment type="catalytic activity">
    <reaction evidence="1">
        <text>adenylyl-molybdopterin + molybdate = Mo-molybdopterin + AMP + H(+)</text>
        <dbReference type="Rhea" id="RHEA:35047"/>
        <dbReference type="ChEBI" id="CHEBI:15378"/>
        <dbReference type="ChEBI" id="CHEBI:36264"/>
        <dbReference type="ChEBI" id="CHEBI:62727"/>
        <dbReference type="ChEBI" id="CHEBI:71302"/>
        <dbReference type="ChEBI" id="CHEBI:456215"/>
    </reaction>
</comment>
<comment type="pathway">
    <text evidence="1">Cofactor biosynthesis; molybdopterin biosynthesis.</text>
</comment>
<evidence type="ECO:0000313" key="3">
    <source>
        <dbReference type="EMBL" id="NDY57866.1"/>
    </source>
</evidence>
<organism evidence="3 4">
    <name type="scientific">Desulfolutivibrio sulfodismutans</name>
    <dbReference type="NCBI Taxonomy" id="63561"/>
    <lineage>
        <taxon>Bacteria</taxon>
        <taxon>Pseudomonadati</taxon>
        <taxon>Thermodesulfobacteriota</taxon>
        <taxon>Desulfovibrionia</taxon>
        <taxon>Desulfovibrionales</taxon>
        <taxon>Desulfovibrionaceae</taxon>
        <taxon>Desulfolutivibrio</taxon>
    </lineage>
</organism>